<feature type="transmembrane region" description="Helical" evidence="2">
    <location>
        <begin position="7"/>
        <end position="29"/>
    </location>
</feature>
<dbReference type="Proteomes" id="UP001206639">
    <property type="component" value="Unassembled WGS sequence"/>
</dbReference>
<feature type="domain" description="Mce/MlaD" evidence="3">
    <location>
        <begin position="40"/>
        <end position="113"/>
    </location>
</feature>
<dbReference type="RefSeq" id="WP_260995239.1">
    <property type="nucleotide sequence ID" value="NZ_JAODWD010000005.1"/>
</dbReference>
<dbReference type="PANTHER" id="PTHR33371">
    <property type="entry name" value="INTERMEMBRANE PHOSPHOLIPID TRANSPORT SYSTEM BINDING PROTEIN MLAD-RELATED"/>
    <property type="match status" value="1"/>
</dbReference>
<evidence type="ECO:0000256" key="1">
    <source>
        <dbReference type="SAM" id="MobiDB-lite"/>
    </source>
</evidence>
<keyword evidence="2" id="KW-0472">Membrane</keyword>
<protein>
    <submittedName>
        <fullName evidence="4">MCE family protein</fullName>
    </submittedName>
</protein>
<organism evidence="4 5">
    <name type="scientific">Mycobacterium deserti</name>
    <dbReference type="NCBI Taxonomy" id="2978347"/>
    <lineage>
        <taxon>Bacteria</taxon>
        <taxon>Bacillati</taxon>
        <taxon>Actinomycetota</taxon>
        <taxon>Actinomycetes</taxon>
        <taxon>Mycobacteriales</taxon>
        <taxon>Mycobacteriaceae</taxon>
        <taxon>Mycobacterium</taxon>
    </lineage>
</organism>
<dbReference type="InterPro" id="IPR003399">
    <property type="entry name" value="Mce/MlaD"/>
</dbReference>
<dbReference type="PANTHER" id="PTHR33371:SF16">
    <property type="entry name" value="MCE-FAMILY PROTEIN MCE3F"/>
    <property type="match status" value="1"/>
</dbReference>
<keyword evidence="2" id="KW-0812">Transmembrane</keyword>
<dbReference type="EMBL" id="JAODWD010000005">
    <property type="protein sequence ID" value="MCT7661201.1"/>
    <property type="molecule type" value="Genomic_DNA"/>
</dbReference>
<reference evidence="5" key="1">
    <citation type="submission" date="2023-07" db="EMBL/GenBank/DDBJ databases">
        <authorList>
            <person name="Deng Y."/>
            <person name="Zhang Y.-Q."/>
        </authorList>
    </citation>
    <scope>NUCLEOTIDE SEQUENCE [LARGE SCALE GENOMIC DNA]</scope>
    <source>
        <strain evidence="5">CPCC 205710</strain>
    </source>
</reference>
<sequence>MFTRQIRVQLVIFTIASIIGVTVMAFGYLQAPVLLGLGRITVTVELPAGGGLYKFANVTYRGVKVGKVTDVSLTSAGAKATLSLGTSPKIPADLVAEVHSISAVGEQYVDLLPRTSSPPYLRDGSVIAAATVPPATGAMLDKASTLLNTIPRERLTALLDESAKALDDAGYDLGSLIDSGSTLTDGLVGVSAESRAVIDDSVPLLDGAAQSAYATRTWVRSLAGVTDQLVDNDAQVRTLLQDGPAALNEVSRLMSEVKPTLPVLLANMTSLGKVAVTYNPSLEQLLVLVPSFFAGLGALSHIANATGLPLGNFRVGMGDPPACTVGFLPPSQWRSPADTTTIDTPDGLYCKLPQDSPIVVRGLRNLPCMAHPGKRAPTVQMCDGDEPFVPLALRQHAVGPYPLDPNLIAQGIPPDDRVTRDPLLFGPVEGTQPPAPGPAPEAPPPPDPAAAVTTYDPRTGRYLGPDGFPRTQSDLVENPGPKRWQDMMFPPQK</sequence>
<dbReference type="InterPro" id="IPR005693">
    <property type="entry name" value="Mce"/>
</dbReference>
<dbReference type="NCBIfam" id="TIGR00996">
    <property type="entry name" value="Mtu_fam_mce"/>
    <property type="match status" value="1"/>
</dbReference>
<gene>
    <name evidence="4" type="ORF">N4S67_22605</name>
</gene>
<keyword evidence="5" id="KW-1185">Reference proteome</keyword>
<comment type="caution">
    <text evidence="4">The sequence shown here is derived from an EMBL/GenBank/DDBJ whole genome shotgun (WGS) entry which is preliminary data.</text>
</comment>
<evidence type="ECO:0000313" key="5">
    <source>
        <dbReference type="Proteomes" id="UP001206639"/>
    </source>
</evidence>
<evidence type="ECO:0000259" key="3">
    <source>
        <dbReference type="Pfam" id="PF02470"/>
    </source>
</evidence>
<feature type="compositionally biased region" description="Pro residues" evidence="1">
    <location>
        <begin position="433"/>
        <end position="448"/>
    </location>
</feature>
<dbReference type="InterPro" id="IPR052336">
    <property type="entry name" value="MlaD_Phospholipid_Transporter"/>
</dbReference>
<keyword evidence="2" id="KW-1133">Transmembrane helix</keyword>
<proteinExistence type="predicted"/>
<evidence type="ECO:0000313" key="4">
    <source>
        <dbReference type="EMBL" id="MCT7661201.1"/>
    </source>
</evidence>
<evidence type="ECO:0000256" key="2">
    <source>
        <dbReference type="SAM" id="Phobius"/>
    </source>
</evidence>
<feature type="region of interest" description="Disordered" evidence="1">
    <location>
        <begin position="408"/>
        <end position="493"/>
    </location>
</feature>
<dbReference type="Pfam" id="PF02470">
    <property type="entry name" value="MlaD"/>
    <property type="match status" value="1"/>
</dbReference>
<accession>A0ABT2MJP5</accession>
<name>A0ABT2MJP5_9MYCO</name>